<dbReference type="STRING" id="867903.ThesuDRAFT_01254"/>
<evidence type="ECO:0008006" key="4">
    <source>
        <dbReference type="Google" id="ProtNLM"/>
    </source>
</evidence>
<protein>
    <recommendedName>
        <fullName evidence="4">DUF305 domain-containing protein</fullName>
    </recommendedName>
</protein>
<gene>
    <name evidence="2" type="ORF">ThesuDRAFT_01254</name>
</gene>
<comment type="caution">
    <text evidence="2">The sequence shown here is derived from an EMBL/GenBank/DDBJ whole genome shotgun (WGS) entry which is preliminary data.</text>
</comment>
<evidence type="ECO:0000256" key="1">
    <source>
        <dbReference type="SAM" id="SignalP"/>
    </source>
</evidence>
<reference evidence="2" key="1">
    <citation type="submission" date="2010-10" db="EMBL/GenBank/DDBJ databases">
        <authorList>
            <consortium name="US DOE Joint Genome Institute (JGI-PGF)"/>
            <person name="Lucas S."/>
            <person name="Copeland A."/>
            <person name="Lapidus A."/>
            <person name="Bruce D."/>
            <person name="Goodwin L."/>
            <person name="Pitluck S."/>
            <person name="Kyrpides N."/>
            <person name="Mavromatis K."/>
            <person name="Detter J.C."/>
            <person name="Han C."/>
            <person name="Land M."/>
            <person name="Hauser L."/>
            <person name="Markowitz V."/>
            <person name="Cheng J.-F."/>
            <person name="Hugenholtz P."/>
            <person name="Woyke T."/>
            <person name="Wu D."/>
            <person name="Pukall R."/>
            <person name="Wahrenburg C."/>
            <person name="Brambilla E."/>
            <person name="Klenk H.-P."/>
            <person name="Eisen J.A."/>
        </authorList>
    </citation>
    <scope>NUCLEOTIDE SEQUENCE [LARGE SCALE GENOMIC DNA]</scope>
    <source>
        <strain evidence="2">DSM 13965</strain>
    </source>
</reference>
<dbReference type="OrthoDB" id="2088279at2"/>
<dbReference type="HOGENOM" id="CLU_2195707_0_0_9"/>
<evidence type="ECO:0000313" key="2">
    <source>
        <dbReference type="EMBL" id="EKP95502.1"/>
    </source>
</evidence>
<accession>K6PRF9</accession>
<keyword evidence="3" id="KW-1185">Reference proteome</keyword>
<reference evidence="2" key="2">
    <citation type="submission" date="2012-10" db="EMBL/GenBank/DDBJ databases">
        <title>Improved high-quality draft of Thermaerobacter subterraneus C21, DSM 13965.</title>
        <authorList>
            <consortium name="DOE Joint Genome Institute"/>
            <person name="Eisen J."/>
            <person name="Huntemann M."/>
            <person name="Wei C.-L."/>
            <person name="Han J."/>
            <person name="Detter J.C."/>
            <person name="Han C."/>
            <person name="Tapia R."/>
            <person name="Chen A."/>
            <person name="Kyrpides N."/>
            <person name="Mavromatis K."/>
            <person name="Markowitz V."/>
            <person name="Szeto E."/>
            <person name="Ivanova N."/>
            <person name="Mikhailova N."/>
            <person name="Ovchinnikova G."/>
            <person name="Pagani I."/>
            <person name="Pati A."/>
            <person name="Goodwin L."/>
            <person name="Nordberg H.P."/>
            <person name="Cantor M.N."/>
            <person name="Hua S.X."/>
            <person name="Woyke T."/>
            <person name="Eisen J."/>
            <person name="Klenk H.-P."/>
        </authorList>
    </citation>
    <scope>NUCLEOTIDE SEQUENCE [LARGE SCALE GENOMIC DNA]</scope>
    <source>
        <strain evidence="2">DSM 13965</strain>
    </source>
</reference>
<name>K6PRF9_9FIRM</name>
<organism evidence="2 3">
    <name type="scientific">Thermaerobacter subterraneus DSM 13965</name>
    <dbReference type="NCBI Taxonomy" id="867903"/>
    <lineage>
        <taxon>Bacteria</taxon>
        <taxon>Bacillati</taxon>
        <taxon>Bacillota</taxon>
        <taxon>Clostridia</taxon>
        <taxon>Eubacteriales</taxon>
        <taxon>Clostridiales Family XVII. Incertae Sedis</taxon>
        <taxon>Thermaerobacter</taxon>
    </lineage>
</organism>
<feature type="signal peptide" evidence="1">
    <location>
        <begin position="1"/>
        <end position="29"/>
    </location>
</feature>
<dbReference type="Proteomes" id="UP000005710">
    <property type="component" value="Unassembled WGS sequence"/>
</dbReference>
<dbReference type="RefSeq" id="WP_006903523.1">
    <property type="nucleotide sequence ID" value="NZ_JH976535.1"/>
</dbReference>
<evidence type="ECO:0000313" key="3">
    <source>
        <dbReference type="Proteomes" id="UP000005710"/>
    </source>
</evidence>
<feature type="chain" id="PRO_5003893121" description="DUF305 domain-containing protein" evidence="1">
    <location>
        <begin position="30"/>
        <end position="108"/>
    </location>
</feature>
<keyword evidence="1" id="KW-0732">Signal</keyword>
<proteinExistence type="predicted"/>
<dbReference type="AlphaFoldDB" id="K6PRF9"/>
<sequence length="108" mass="11110">MKRVVRRGWALLLGLVLILVLGVSSAALAASGNAGPRGRNGALMPAGMRAVHHPAMAAARAGSSRGPMAGAGMDAMHQTMMNMSYDEMIRLCQVHHTAMTSGAAAATK</sequence>
<dbReference type="EMBL" id="AENY02000002">
    <property type="protein sequence ID" value="EKP95502.1"/>
    <property type="molecule type" value="Genomic_DNA"/>
</dbReference>